<dbReference type="AlphaFoldDB" id="A0A165Z456"/>
<evidence type="ECO:0000256" key="1">
    <source>
        <dbReference type="ARBA" id="ARBA00022676"/>
    </source>
</evidence>
<dbReference type="CDD" id="cd00761">
    <property type="entry name" value="Glyco_tranf_GTA_type"/>
    <property type="match status" value="1"/>
</dbReference>
<keyword evidence="6" id="KW-1185">Reference proteome</keyword>
<dbReference type="RefSeq" id="WP_063720601.1">
    <property type="nucleotide sequence ID" value="NZ_CAJVUI010000001.1"/>
</dbReference>
<dbReference type="PANTHER" id="PTHR22916">
    <property type="entry name" value="GLYCOSYLTRANSFERASE"/>
    <property type="match status" value="1"/>
</dbReference>
<dbReference type="EC" id="2.4.-.-" evidence="5"/>
<accession>A0A165Z456</accession>
<evidence type="ECO:0000313" key="6">
    <source>
        <dbReference type="Proteomes" id="UP000077428"/>
    </source>
</evidence>
<name>A0A165Z456_METOA</name>
<dbReference type="Gene3D" id="3.90.550.10">
    <property type="entry name" value="Spore Coat Polysaccharide Biosynthesis Protein SpsA, Chain A"/>
    <property type="match status" value="1"/>
</dbReference>
<dbReference type="EMBL" id="LWMU01000125">
    <property type="protein sequence ID" value="KZX10224.1"/>
    <property type="molecule type" value="Genomic_DNA"/>
</dbReference>
<dbReference type="GO" id="GO:0016757">
    <property type="term" value="F:glycosyltransferase activity"/>
    <property type="evidence" value="ECO:0007669"/>
    <property type="project" value="UniProtKB-KW"/>
</dbReference>
<comment type="caution">
    <text evidence="5">The sequence shown here is derived from an EMBL/GenBank/DDBJ whole genome shotgun (WGS) entry which is preliminary data.</text>
</comment>
<evidence type="ECO:0000313" key="5">
    <source>
        <dbReference type="EMBL" id="KZX10224.1"/>
    </source>
</evidence>
<keyword evidence="3" id="KW-0175">Coiled coil</keyword>
<dbReference type="Pfam" id="PF00535">
    <property type="entry name" value="Glycos_transf_2"/>
    <property type="match status" value="1"/>
</dbReference>
<dbReference type="OrthoDB" id="77457at2157"/>
<keyword evidence="2 5" id="KW-0808">Transferase</keyword>
<dbReference type="STRING" id="66851.MBORA_19390"/>
<evidence type="ECO:0000256" key="3">
    <source>
        <dbReference type="SAM" id="Coils"/>
    </source>
</evidence>
<feature type="domain" description="Glycosyltransferase 2-like" evidence="4">
    <location>
        <begin position="5"/>
        <end position="134"/>
    </location>
</feature>
<evidence type="ECO:0000256" key="2">
    <source>
        <dbReference type="ARBA" id="ARBA00022679"/>
    </source>
</evidence>
<proteinExistence type="predicted"/>
<organism evidence="5 6">
    <name type="scientific">Methanobrevibacter oralis</name>
    <dbReference type="NCBI Taxonomy" id="66851"/>
    <lineage>
        <taxon>Archaea</taxon>
        <taxon>Methanobacteriati</taxon>
        <taxon>Methanobacteriota</taxon>
        <taxon>Methanomada group</taxon>
        <taxon>Methanobacteria</taxon>
        <taxon>Methanobacteriales</taxon>
        <taxon>Methanobacteriaceae</taxon>
        <taxon>Methanobrevibacter</taxon>
    </lineage>
</organism>
<evidence type="ECO:0000259" key="4">
    <source>
        <dbReference type="Pfam" id="PF00535"/>
    </source>
</evidence>
<protein>
    <submittedName>
        <fullName evidence="5">Glycosyltransferase EpsH</fullName>
        <ecNumber evidence="5">2.4.-.-</ecNumber>
    </submittedName>
</protein>
<reference evidence="6" key="1">
    <citation type="journal article" date="2016" name="Genome Announc.">
        <title>Draft Genome Sequences of Methanobrevibacter curvatus DSM11111, Methanobrevibacter cuticularis DSM11139, Methanobrevibacter filiformis DSM11501, and Methanobrevibacter oralis DSM7256.</title>
        <authorList>
            <person name="Poehlein A."/>
            <person name="Seedorf H."/>
        </authorList>
    </citation>
    <scope>NUCLEOTIDE SEQUENCE [LARGE SCALE GENOMIC DNA]</scope>
    <source>
        <strain evidence="6">DSM 7256 / JCM 30027 / ZR</strain>
    </source>
</reference>
<feature type="coiled-coil region" evidence="3">
    <location>
        <begin position="328"/>
        <end position="362"/>
    </location>
</feature>
<dbReference type="PANTHER" id="PTHR22916:SF51">
    <property type="entry name" value="GLYCOSYLTRANSFERASE EPSH-RELATED"/>
    <property type="match status" value="1"/>
</dbReference>
<keyword evidence="1 5" id="KW-0328">Glycosyltransferase</keyword>
<dbReference type="Proteomes" id="UP000077428">
    <property type="component" value="Unassembled WGS sequence"/>
</dbReference>
<dbReference type="SUPFAM" id="SSF53448">
    <property type="entry name" value="Nucleotide-diphospho-sugar transferases"/>
    <property type="match status" value="1"/>
</dbReference>
<sequence>MVKVSVVVPVYNVEKYLEECLDSIVNQTLEDIEIICVNDGSTDNSLDILNRYAKHDKRITIISQENKGHAVATNKGIELTSGEYLYLMDSDDIIELNTLKETYEYAKEKDADFVIFQSINFDQSSGKYYKSDFYSMDIVADIIGDSVVNYKDLGIFIFRISVTPWSKLYNNNFIKSIGAKFPEGLIFDDNIFFWDVLFNSNRIAFYKKYFFTRRWHDHSSTTNGNKHFMDSITISNLILDKFKYYGAFDKYKEILYNRKVDLTYLRFSNIKPEFKKEFFDKLQEDYNLVVSEGLYEDYLNVLNQRNKLIFRTCLIAKDYEEFILRISNFDNLNSLNNLKKEIKKMENEVLVLKQENSKLNNEITTFKKSNSWRLTSPLRKIRKFFKN</sequence>
<gene>
    <name evidence="5" type="primary">epsH_7</name>
    <name evidence="5" type="ORF">MBORA_19390</name>
</gene>
<dbReference type="InterPro" id="IPR001173">
    <property type="entry name" value="Glyco_trans_2-like"/>
</dbReference>
<dbReference type="InterPro" id="IPR029044">
    <property type="entry name" value="Nucleotide-diphossugar_trans"/>
</dbReference>
<dbReference type="PATRIC" id="fig|66851.6.peg.2125"/>